<dbReference type="Gene3D" id="3.20.10.10">
    <property type="entry name" value="D-amino Acid Aminotransferase, subunit A, domain 2"/>
    <property type="match status" value="1"/>
</dbReference>
<organism evidence="2 3">
    <name type="scientific">Sphaerisporangium rubeum</name>
    <dbReference type="NCBI Taxonomy" id="321317"/>
    <lineage>
        <taxon>Bacteria</taxon>
        <taxon>Bacillati</taxon>
        <taxon>Actinomycetota</taxon>
        <taxon>Actinomycetes</taxon>
        <taxon>Streptosporangiales</taxon>
        <taxon>Streptosporangiaceae</taxon>
        <taxon>Sphaerisporangium</taxon>
    </lineage>
</organism>
<keyword evidence="2" id="KW-0808">Transferase</keyword>
<proteinExistence type="inferred from homology"/>
<keyword evidence="2" id="KW-0456">Lyase</keyword>
<evidence type="ECO:0000313" key="3">
    <source>
        <dbReference type="Proteomes" id="UP000555564"/>
    </source>
</evidence>
<comment type="similarity">
    <text evidence="1">Belongs to the class-IV pyridoxal-phosphate-dependent aminotransferase family.</text>
</comment>
<dbReference type="RefSeq" id="WP_184979772.1">
    <property type="nucleotide sequence ID" value="NZ_BAAALO010000027.1"/>
</dbReference>
<dbReference type="InterPro" id="IPR001544">
    <property type="entry name" value="Aminotrans_IV"/>
</dbReference>
<dbReference type="PANTHER" id="PTHR42743:SF11">
    <property type="entry name" value="AMINODEOXYCHORISMATE LYASE"/>
    <property type="match status" value="1"/>
</dbReference>
<dbReference type="NCBIfam" id="NF006734">
    <property type="entry name" value="PRK09266.1"/>
    <property type="match status" value="1"/>
</dbReference>
<dbReference type="Proteomes" id="UP000555564">
    <property type="component" value="Unassembled WGS sequence"/>
</dbReference>
<dbReference type="InterPro" id="IPR050571">
    <property type="entry name" value="Class-IV_PLP-Dep_Aminotrnsfr"/>
</dbReference>
<keyword evidence="3" id="KW-1185">Reference proteome</keyword>
<comment type="caution">
    <text evidence="2">The sequence shown here is derived from an EMBL/GenBank/DDBJ whole genome shotgun (WGS) entry which is preliminary data.</text>
</comment>
<dbReference type="GO" id="GO:0016829">
    <property type="term" value="F:lyase activity"/>
    <property type="evidence" value="ECO:0007669"/>
    <property type="project" value="UniProtKB-KW"/>
</dbReference>
<dbReference type="Gene3D" id="3.30.470.10">
    <property type="match status" value="1"/>
</dbReference>
<dbReference type="InterPro" id="IPR036038">
    <property type="entry name" value="Aminotransferase-like"/>
</dbReference>
<protein>
    <submittedName>
        <fullName evidence="2">Branched-subunit amino acid aminotransferase/4-amino-4-deoxychorismate lyase</fullName>
    </submittedName>
</protein>
<dbReference type="GO" id="GO:0046394">
    <property type="term" value="P:carboxylic acid biosynthetic process"/>
    <property type="evidence" value="ECO:0007669"/>
    <property type="project" value="UniProtKB-ARBA"/>
</dbReference>
<dbReference type="AlphaFoldDB" id="A0A7X0M788"/>
<dbReference type="InterPro" id="IPR043132">
    <property type="entry name" value="BCAT-like_C"/>
</dbReference>
<dbReference type="Pfam" id="PF01063">
    <property type="entry name" value="Aminotran_4"/>
    <property type="match status" value="1"/>
</dbReference>
<reference evidence="2 3" key="1">
    <citation type="submission" date="2020-08" db="EMBL/GenBank/DDBJ databases">
        <title>Sequencing the genomes of 1000 actinobacteria strains.</title>
        <authorList>
            <person name="Klenk H.-P."/>
        </authorList>
    </citation>
    <scope>NUCLEOTIDE SEQUENCE [LARGE SCALE GENOMIC DNA]</scope>
    <source>
        <strain evidence="2 3">DSM 44936</strain>
    </source>
</reference>
<dbReference type="PANTHER" id="PTHR42743">
    <property type="entry name" value="AMINO-ACID AMINOTRANSFERASE"/>
    <property type="match status" value="1"/>
</dbReference>
<dbReference type="EMBL" id="JACHIU010000001">
    <property type="protein sequence ID" value="MBB6472596.1"/>
    <property type="molecule type" value="Genomic_DNA"/>
</dbReference>
<evidence type="ECO:0000313" key="2">
    <source>
        <dbReference type="EMBL" id="MBB6472596.1"/>
    </source>
</evidence>
<name>A0A7X0M788_9ACTN</name>
<gene>
    <name evidence="2" type="ORF">BJ992_002027</name>
</gene>
<dbReference type="InterPro" id="IPR043131">
    <property type="entry name" value="BCAT-like_N"/>
</dbReference>
<dbReference type="GO" id="GO:0008483">
    <property type="term" value="F:transaminase activity"/>
    <property type="evidence" value="ECO:0007669"/>
    <property type="project" value="UniProtKB-KW"/>
</dbReference>
<dbReference type="SUPFAM" id="SSF56752">
    <property type="entry name" value="D-aminoacid aminotransferase-like PLP-dependent enzymes"/>
    <property type="match status" value="1"/>
</dbReference>
<keyword evidence="2" id="KW-0032">Aminotransferase</keyword>
<sequence>MAELNGTPVAPEALQALGLLNYGHFTSIRVDDQSVRGLSHHLDRLVHDCRILFGAELDRERIRHFIRNAIAGKTGSFVVRVTLFDPAMELGQPSASGTPSVLVTTRPAGRLPATPIRVRTASYSRDLPEVKHIGLFGAVLDRRNAQLNGFDDALFVDDASFVSEGTTWNVGFFDGERVVWPSAPVLAGVTMRLLKQVHEQTVTIPVHIKDVPRMEAAFATNTTIGVRPITAINAHSLPGDHPIFQTLQKEYEEIPAERL</sequence>
<accession>A0A7X0M788</accession>
<evidence type="ECO:0000256" key="1">
    <source>
        <dbReference type="ARBA" id="ARBA00009320"/>
    </source>
</evidence>